<dbReference type="SUPFAM" id="SSF69055">
    <property type="entry name" value="1-deoxy-D-xylulose-5-phosphate reductoisomerase, C-terminal domain"/>
    <property type="match status" value="1"/>
</dbReference>
<dbReference type="Pfam" id="PF08436">
    <property type="entry name" value="DXP_redisom_C"/>
    <property type="match status" value="1"/>
</dbReference>
<dbReference type="InterPro" id="IPR026877">
    <property type="entry name" value="DXPR_C"/>
</dbReference>
<accession>A0A162KI39</accession>
<dbReference type="UniPathway" id="UPA00056">
    <property type="reaction ID" value="UER00092"/>
</dbReference>
<keyword evidence="9" id="KW-0460">Magnesium</keyword>
<dbReference type="SUPFAM" id="SSF51735">
    <property type="entry name" value="NAD(P)-binding Rossmann-fold domains"/>
    <property type="match status" value="1"/>
</dbReference>
<evidence type="ECO:0000259" key="12">
    <source>
        <dbReference type="Pfam" id="PF13288"/>
    </source>
</evidence>
<feature type="binding site" evidence="9">
    <location>
        <position position="199"/>
    </location>
    <ligand>
        <name>1-deoxy-D-xylulose 5-phosphate</name>
        <dbReference type="ChEBI" id="CHEBI:57792"/>
    </ligand>
</feature>
<dbReference type="GO" id="GO:0051484">
    <property type="term" value="P:isopentenyl diphosphate biosynthetic process, methylerythritol 4-phosphate pathway involved in terpenoid biosynthetic process"/>
    <property type="evidence" value="ECO:0007669"/>
    <property type="project" value="UniProtKB-ARBA"/>
</dbReference>
<dbReference type="EC" id="1.1.1.267" evidence="9"/>
<evidence type="ECO:0000256" key="1">
    <source>
        <dbReference type="ARBA" id="ARBA00005094"/>
    </source>
</evidence>
<feature type="binding site" evidence="9">
    <location>
        <position position="152"/>
    </location>
    <ligand>
        <name>Mn(2+)</name>
        <dbReference type="ChEBI" id="CHEBI:29035"/>
    </ligand>
</feature>
<evidence type="ECO:0000256" key="9">
    <source>
        <dbReference type="HAMAP-Rule" id="MF_00183"/>
    </source>
</evidence>
<dbReference type="Pfam" id="PF13288">
    <property type="entry name" value="DXPR_C"/>
    <property type="match status" value="1"/>
</dbReference>
<protein>
    <recommendedName>
        <fullName evidence="9">1-deoxy-D-xylulose 5-phosphate reductoisomerase</fullName>
        <shortName evidence="9">DXP reductoisomerase</shortName>
        <ecNumber evidence="9">1.1.1.267</ecNumber>
    </recommendedName>
    <alternativeName>
        <fullName evidence="9">1-deoxyxylulose-5-phosphate reductoisomerase</fullName>
    </alternativeName>
    <alternativeName>
        <fullName evidence="9">2-C-methyl-D-erythritol 4-phosphate synthase</fullName>
    </alternativeName>
</protein>
<evidence type="ECO:0000256" key="6">
    <source>
        <dbReference type="ARBA" id="ARBA00023211"/>
    </source>
</evidence>
<feature type="binding site" evidence="9">
    <location>
        <position position="13"/>
    </location>
    <ligand>
        <name>NADPH</name>
        <dbReference type="ChEBI" id="CHEBI:57783"/>
    </ligand>
</feature>
<feature type="binding site" evidence="9">
    <location>
        <position position="10"/>
    </location>
    <ligand>
        <name>NADPH</name>
        <dbReference type="ChEBI" id="CHEBI:57783"/>
    </ligand>
</feature>
<feature type="binding site" evidence="9">
    <location>
        <position position="124"/>
    </location>
    <ligand>
        <name>NADPH</name>
        <dbReference type="ChEBI" id="CHEBI:57783"/>
    </ligand>
</feature>
<dbReference type="GO" id="GO:0030145">
    <property type="term" value="F:manganese ion binding"/>
    <property type="evidence" value="ECO:0007669"/>
    <property type="project" value="TreeGrafter"/>
</dbReference>
<dbReference type="PATRIC" id="fig|1538.10.peg.4199"/>
<dbReference type="Proteomes" id="UP000077407">
    <property type="component" value="Unassembled WGS sequence"/>
</dbReference>
<dbReference type="RefSeq" id="WP_063557317.1">
    <property type="nucleotide sequence ID" value="NZ_LITT01000065.1"/>
</dbReference>
<evidence type="ECO:0000256" key="7">
    <source>
        <dbReference type="ARBA" id="ARBA00023229"/>
    </source>
</evidence>
<evidence type="ECO:0000256" key="3">
    <source>
        <dbReference type="ARBA" id="ARBA00022723"/>
    </source>
</evidence>
<keyword evidence="4 9" id="KW-0521">NADP</keyword>
<keyword evidence="13" id="KW-0413">Isomerase</keyword>
<dbReference type="InterPro" id="IPR013512">
    <property type="entry name" value="DXP_reductoisomerase_N"/>
</dbReference>
<comment type="caution">
    <text evidence="13">The sequence shown here is derived from an EMBL/GenBank/DDBJ whole genome shotgun (WGS) entry which is preliminary data.</text>
</comment>
<evidence type="ECO:0000313" key="13">
    <source>
        <dbReference type="EMBL" id="OAA82772.1"/>
    </source>
</evidence>
<dbReference type="NCBIfam" id="NF009114">
    <property type="entry name" value="PRK12464.1"/>
    <property type="match status" value="1"/>
</dbReference>
<feature type="binding site" evidence="9">
    <location>
        <position position="217"/>
    </location>
    <ligand>
        <name>1-deoxy-D-xylulose 5-phosphate</name>
        <dbReference type="ChEBI" id="CHEBI:57792"/>
    </ligand>
</feature>
<feature type="binding site" evidence="9">
    <location>
        <position position="126"/>
    </location>
    <ligand>
        <name>NADPH</name>
        <dbReference type="ChEBI" id="CHEBI:57783"/>
    </ligand>
</feature>
<reference evidence="13 14" key="1">
    <citation type="journal article" date="2015" name="Biotechnol. Bioeng.">
        <title>Genome sequence and phenotypic characterization of Caulobacter segnis.</title>
        <authorList>
            <person name="Patel S."/>
            <person name="Fletcher B."/>
            <person name="Scott D.C."/>
            <person name="Ely B."/>
        </authorList>
    </citation>
    <scope>NUCLEOTIDE SEQUENCE [LARGE SCALE GENOMIC DNA]</scope>
    <source>
        <strain evidence="13 14">ERI-2</strain>
    </source>
</reference>
<dbReference type="InterPro" id="IPR013644">
    <property type="entry name" value="DXP_reductoisomerase_C"/>
</dbReference>
<dbReference type="FunFam" id="3.40.50.720:FF:000045">
    <property type="entry name" value="1-deoxy-D-xylulose 5-phosphate reductoisomerase"/>
    <property type="match status" value="1"/>
</dbReference>
<feature type="binding site" evidence="9">
    <location>
        <position position="212"/>
    </location>
    <ligand>
        <name>1-deoxy-D-xylulose 5-phosphate</name>
        <dbReference type="ChEBI" id="CHEBI:57792"/>
    </ligand>
</feature>
<feature type="binding site" evidence="9">
    <location>
        <position position="151"/>
    </location>
    <ligand>
        <name>1-deoxy-D-xylulose 5-phosphate</name>
        <dbReference type="ChEBI" id="CHEBI:57792"/>
    </ligand>
</feature>
<dbReference type="GO" id="GO:0030604">
    <property type="term" value="F:1-deoxy-D-xylulose-5-phosphate reductoisomerase activity"/>
    <property type="evidence" value="ECO:0007669"/>
    <property type="project" value="UniProtKB-UniRule"/>
</dbReference>
<dbReference type="InterPro" id="IPR003821">
    <property type="entry name" value="DXP_reductoisomerase"/>
</dbReference>
<dbReference type="PANTHER" id="PTHR30525">
    <property type="entry name" value="1-DEOXY-D-XYLULOSE 5-PHOSPHATE REDUCTOISOMERASE"/>
    <property type="match status" value="1"/>
</dbReference>
<comment type="caution">
    <text evidence="9">Lacks conserved residue(s) required for the propagation of feature annotation.</text>
</comment>
<sequence>MKKISIIGATGSIGTQTLDVIRKQKGYFQLIGVSANSSIDKLLHIIDEFNPKYAVLTEKESYLKLKDIFSNKKSNTKILFGVDGLNTIASLPEVDMVVTSVVGMIGLVPTIKAIKAKKDIALANKETLVVGGELVTKLSKENNVKIFPVDSEHSAVFQCLQGNNFDEVANLILTASGGPFRGKTKDQLSKVTVKEALNHPNWSMGKKLTIDSATLMNKGLEVIEAHFLFNLPYENIKVVVHPQSIVHSMVEYRDGSVMAQLATADMRLPIQYALNYPKRKKAVIDKLDFYSVGNLSFEKPDTDTFKPLKLAYEAGKIGGTMPAILNCANEEAVSLFLANKINFLDIGNILEECMNKFTSQNKYTLEDLLDVEIKVKKYVKDKFIK</sequence>
<comment type="similarity">
    <text evidence="2 9">Belongs to the DXR family.</text>
</comment>
<comment type="pathway">
    <text evidence="1 9">Isoprenoid biosynthesis; isopentenyl diphosphate biosynthesis via DXP pathway; isopentenyl diphosphate from 1-deoxy-D-xylulose 5-phosphate: step 1/6.</text>
</comment>
<dbReference type="PANTHER" id="PTHR30525:SF0">
    <property type="entry name" value="1-DEOXY-D-XYLULOSE 5-PHOSPHATE REDUCTOISOMERASE, CHLOROPLASTIC"/>
    <property type="match status" value="1"/>
</dbReference>
<keyword evidence="7 9" id="KW-0414">Isoprene biosynthesis</keyword>
<feature type="binding site" evidence="9">
    <location>
        <position position="11"/>
    </location>
    <ligand>
        <name>NADPH</name>
        <dbReference type="ChEBI" id="CHEBI:57783"/>
    </ligand>
</feature>
<keyword evidence="3 9" id="KW-0479">Metal-binding</keyword>
<evidence type="ECO:0000256" key="2">
    <source>
        <dbReference type="ARBA" id="ARBA00006825"/>
    </source>
</evidence>
<dbReference type="InterPro" id="IPR036291">
    <property type="entry name" value="NAD(P)-bd_dom_sf"/>
</dbReference>
<gene>
    <name evidence="9 13" type="primary">dxr</name>
    <name evidence="13" type="ORF">WY13_04120</name>
</gene>
<feature type="binding site" evidence="9">
    <location>
        <position position="150"/>
    </location>
    <ligand>
        <name>Mn(2+)</name>
        <dbReference type="ChEBI" id="CHEBI:29035"/>
    </ligand>
</feature>
<keyword evidence="6 9" id="KW-0464">Manganese</keyword>
<feature type="binding site" evidence="9">
    <location>
        <position position="152"/>
    </location>
    <ligand>
        <name>1-deoxy-D-xylulose 5-phosphate</name>
        <dbReference type="ChEBI" id="CHEBI:57792"/>
    </ligand>
</feature>
<proteinExistence type="inferred from homology"/>
<dbReference type="SUPFAM" id="SSF55347">
    <property type="entry name" value="Glyceraldehyde-3-phosphate dehydrogenase-like, C-terminal domain"/>
    <property type="match status" value="1"/>
</dbReference>
<name>A0A162KI39_9CLOT</name>
<feature type="binding site" evidence="9">
    <location>
        <position position="176"/>
    </location>
    <ligand>
        <name>1-deoxy-D-xylulose 5-phosphate</name>
        <dbReference type="ChEBI" id="CHEBI:57792"/>
    </ligand>
</feature>
<feature type="domain" description="DXP reductoisomerase C-terminal" evidence="12">
    <location>
        <begin position="261"/>
        <end position="377"/>
    </location>
</feature>
<feature type="binding site" evidence="9">
    <location>
        <position position="125"/>
    </location>
    <ligand>
        <name>1-deoxy-D-xylulose 5-phosphate</name>
        <dbReference type="ChEBI" id="CHEBI:57792"/>
    </ligand>
</feature>
<organism evidence="13 14">
    <name type="scientific">Clostridium ljungdahlii</name>
    <dbReference type="NCBI Taxonomy" id="1538"/>
    <lineage>
        <taxon>Bacteria</taxon>
        <taxon>Bacillati</taxon>
        <taxon>Bacillota</taxon>
        <taxon>Clostridia</taxon>
        <taxon>Eubacteriales</taxon>
        <taxon>Clostridiaceae</taxon>
        <taxon>Clostridium</taxon>
    </lineage>
</organism>
<dbReference type="Gene3D" id="3.40.50.720">
    <property type="entry name" value="NAD(P)-binding Rossmann-like Domain"/>
    <property type="match status" value="1"/>
</dbReference>
<dbReference type="Pfam" id="PF02670">
    <property type="entry name" value="DXP_reductoisom"/>
    <property type="match status" value="1"/>
</dbReference>
<dbReference type="NCBIfam" id="TIGR00243">
    <property type="entry name" value="Dxr"/>
    <property type="match status" value="1"/>
</dbReference>
<feature type="binding site" evidence="9">
    <location>
        <position position="221"/>
    </location>
    <ligand>
        <name>Mn(2+)</name>
        <dbReference type="ChEBI" id="CHEBI:29035"/>
    </ligand>
</feature>
<dbReference type="EMBL" id="LITT01000065">
    <property type="protein sequence ID" value="OAA82772.1"/>
    <property type="molecule type" value="Genomic_DNA"/>
</dbReference>
<evidence type="ECO:0000259" key="11">
    <source>
        <dbReference type="Pfam" id="PF08436"/>
    </source>
</evidence>
<feature type="domain" description="1-deoxy-D-xylulose 5-phosphate reductoisomerase N-terminal" evidence="10">
    <location>
        <begin position="4"/>
        <end position="132"/>
    </location>
</feature>
<keyword evidence="5 9" id="KW-0560">Oxidoreductase</keyword>
<comment type="function">
    <text evidence="9">Catalyzes the NADPH-dependent rearrangement and reduction of 1-deoxy-D-xylulose-5-phosphate (DXP) to 2-C-methyl-D-erythritol 4-phosphate (MEP).</text>
</comment>
<evidence type="ECO:0000259" key="10">
    <source>
        <dbReference type="Pfam" id="PF02670"/>
    </source>
</evidence>
<feature type="binding site" evidence="9">
    <location>
        <position position="12"/>
    </location>
    <ligand>
        <name>NADPH</name>
        <dbReference type="ChEBI" id="CHEBI:57783"/>
    </ligand>
</feature>
<comment type="cofactor">
    <cofactor evidence="9">
        <name>Mg(2+)</name>
        <dbReference type="ChEBI" id="CHEBI:18420"/>
    </cofactor>
    <cofactor evidence="9">
        <name>Mn(2+)</name>
        <dbReference type="ChEBI" id="CHEBI:29035"/>
    </cofactor>
</comment>
<feature type="domain" description="1-deoxy-D-xylulose 5-phosphate reductoisomerase C-terminal" evidence="11">
    <location>
        <begin position="146"/>
        <end position="229"/>
    </location>
</feature>
<dbReference type="Gene3D" id="1.10.1740.10">
    <property type="match status" value="1"/>
</dbReference>
<dbReference type="GO" id="GO:0070402">
    <property type="term" value="F:NADPH binding"/>
    <property type="evidence" value="ECO:0007669"/>
    <property type="project" value="InterPro"/>
</dbReference>
<comment type="catalytic activity">
    <reaction evidence="8">
        <text>2-C-methyl-D-erythritol 4-phosphate + NADP(+) = 1-deoxy-D-xylulose 5-phosphate + NADPH + H(+)</text>
        <dbReference type="Rhea" id="RHEA:13717"/>
        <dbReference type="ChEBI" id="CHEBI:15378"/>
        <dbReference type="ChEBI" id="CHEBI:57783"/>
        <dbReference type="ChEBI" id="CHEBI:57792"/>
        <dbReference type="ChEBI" id="CHEBI:58262"/>
        <dbReference type="ChEBI" id="CHEBI:58349"/>
        <dbReference type="EC" id="1.1.1.267"/>
    </reaction>
    <physiologicalReaction direction="right-to-left" evidence="8">
        <dbReference type="Rhea" id="RHEA:13719"/>
    </physiologicalReaction>
</comment>
<dbReference type="InterPro" id="IPR036169">
    <property type="entry name" value="DXPR_C_sf"/>
</dbReference>
<feature type="binding site" evidence="9">
    <location>
        <position position="218"/>
    </location>
    <ligand>
        <name>1-deoxy-D-xylulose 5-phosphate</name>
        <dbReference type="ChEBI" id="CHEBI:57792"/>
    </ligand>
</feature>
<evidence type="ECO:0000256" key="5">
    <source>
        <dbReference type="ARBA" id="ARBA00023002"/>
    </source>
</evidence>
<dbReference type="HAMAP" id="MF_00183">
    <property type="entry name" value="DXP_reductoisom"/>
    <property type="match status" value="1"/>
</dbReference>
<dbReference type="AlphaFoldDB" id="A0A162KI39"/>
<evidence type="ECO:0000256" key="8">
    <source>
        <dbReference type="ARBA" id="ARBA00048543"/>
    </source>
</evidence>
<feature type="binding site" evidence="9">
    <location>
        <position position="205"/>
    </location>
    <ligand>
        <name>NADPH</name>
        <dbReference type="ChEBI" id="CHEBI:57783"/>
    </ligand>
</feature>
<feature type="binding site" evidence="9">
    <location>
        <position position="221"/>
    </location>
    <ligand>
        <name>1-deoxy-D-xylulose 5-phosphate</name>
        <dbReference type="ChEBI" id="CHEBI:57792"/>
    </ligand>
</feature>
<dbReference type="OrthoDB" id="9806546at2"/>
<dbReference type="GO" id="GO:0016853">
    <property type="term" value="F:isomerase activity"/>
    <property type="evidence" value="ECO:0007669"/>
    <property type="project" value="UniProtKB-KW"/>
</dbReference>
<dbReference type="PIRSF" id="PIRSF006205">
    <property type="entry name" value="Dxp_reductismrs"/>
    <property type="match status" value="1"/>
</dbReference>
<evidence type="ECO:0000256" key="4">
    <source>
        <dbReference type="ARBA" id="ARBA00022857"/>
    </source>
</evidence>
<evidence type="ECO:0000313" key="14">
    <source>
        <dbReference type="Proteomes" id="UP000077407"/>
    </source>
</evidence>